<evidence type="ECO:0000259" key="10">
    <source>
        <dbReference type="Pfam" id="PF07662"/>
    </source>
</evidence>
<comment type="subcellular location">
    <subcellularLocation>
        <location evidence="1">Cell membrane</location>
        <topology evidence="1">Multi-pass membrane protein</topology>
    </subcellularLocation>
</comment>
<dbReference type="InterPro" id="IPR011642">
    <property type="entry name" value="Gate_dom"/>
</dbReference>
<comment type="caution">
    <text evidence="12">The sequence shown here is derived from an EMBL/GenBank/DDBJ whole genome shotgun (WGS) entry which is preliminary data.</text>
</comment>
<feature type="chain" id="PRO_5046086877" evidence="8">
    <location>
        <begin position="21"/>
        <end position="464"/>
    </location>
</feature>
<feature type="transmembrane region" description="Helical" evidence="7">
    <location>
        <begin position="295"/>
        <end position="319"/>
    </location>
</feature>
<comment type="similarity">
    <text evidence="2">Belongs to the concentrative nucleoside transporter (CNT) (TC 2.A.41) family.</text>
</comment>
<keyword evidence="4 7" id="KW-0812">Transmembrane</keyword>
<dbReference type="EMBL" id="JBHTMV010000009">
    <property type="protein sequence ID" value="MFD1294751.1"/>
    <property type="molecule type" value="Genomic_DNA"/>
</dbReference>
<keyword evidence="13" id="KW-1185">Reference proteome</keyword>
<feature type="signal peptide" evidence="8">
    <location>
        <begin position="1"/>
        <end position="20"/>
    </location>
</feature>
<dbReference type="PANTHER" id="PTHR10590">
    <property type="entry name" value="SODIUM/NUCLEOSIDE COTRANSPORTER"/>
    <property type="match status" value="1"/>
</dbReference>
<feature type="transmembrane region" description="Helical" evidence="7">
    <location>
        <begin position="68"/>
        <end position="92"/>
    </location>
</feature>
<evidence type="ECO:0000256" key="3">
    <source>
        <dbReference type="ARBA" id="ARBA00022475"/>
    </source>
</evidence>
<feature type="transmembrane region" description="Helical" evidence="7">
    <location>
        <begin position="36"/>
        <end position="56"/>
    </location>
</feature>
<evidence type="ECO:0000259" key="11">
    <source>
        <dbReference type="Pfam" id="PF07670"/>
    </source>
</evidence>
<dbReference type="PANTHER" id="PTHR10590:SF4">
    <property type="entry name" value="SOLUTE CARRIER FAMILY 28 MEMBER 3"/>
    <property type="match status" value="1"/>
</dbReference>
<reference evidence="13" key="1">
    <citation type="journal article" date="2019" name="Int. J. Syst. Evol. Microbiol.">
        <title>The Global Catalogue of Microorganisms (GCM) 10K type strain sequencing project: providing services to taxonomists for standard genome sequencing and annotation.</title>
        <authorList>
            <consortium name="The Broad Institute Genomics Platform"/>
            <consortium name="The Broad Institute Genome Sequencing Center for Infectious Disease"/>
            <person name="Wu L."/>
            <person name="Ma J."/>
        </authorList>
    </citation>
    <scope>NUCLEOTIDE SEQUENCE [LARGE SCALE GENOMIC DNA]</scope>
    <source>
        <strain evidence="13">CCUG 62221</strain>
    </source>
</reference>
<dbReference type="Pfam" id="PF01773">
    <property type="entry name" value="Nucleos_tra2_N"/>
    <property type="match status" value="1"/>
</dbReference>
<protein>
    <submittedName>
        <fullName evidence="12">NupC/NupG family nucleoside CNT transporter</fullName>
    </submittedName>
</protein>
<dbReference type="RefSeq" id="WP_386810085.1">
    <property type="nucleotide sequence ID" value="NZ_JBHTMV010000009.1"/>
</dbReference>
<dbReference type="InterPro" id="IPR008276">
    <property type="entry name" value="C_nuclsd_transpt"/>
</dbReference>
<dbReference type="Pfam" id="PF07662">
    <property type="entry name" value="Nucleos_tra2_C"/>
    <property type="match status" value="1"/>
</dbReference>
<feature type="domain" description="Nucleoside transporter/FeoB GTPase Gate" evidence="11">
    <location>
        <begin position="128"/>
        <end position="227"/>
    </location>
</feature>
<sequence length="464" mass="49285">MIKKLSLSALLFSSVFSLNAQETVTNTIIESQGYSLNSILRGILGMASLLLIAYLFSSNRKAINWKTVGAGLSAQLLIAVGVLKIPFVQAIFEFVGGIFTNILDYTAAGSEFLFGGLMNVESFGYIFVFQILPTIIFFSALTSLLFYLGIIQVIVKGLAWLLTKLLKISGAESLSVAGNIFLGQTEAPLMIKAYLERMNRSEILLVMIGGMATVAGGVLAAYIGFLGGNDPVLRLQFAKHLLAASVMAAPGAIVISKMLYPQTEEINTDVKVSQEKIGSNILDAIANGTTEGLKLAANVAAMLLVFVAIIAMVNGVLSWVGDITTLNAWMASNTPYQSFSLEAILGTIFSPLMWLIGVATEDVMLMGQLLGVKLAASEFVGYIQLAELKDVSNITHFTYNKSIIMATYMLCGFANFASIGIQIGGIGSLAPGQRKTLSEFGMKALIGGSLASLLSATIAGMIIG</sequence>
<evidence type="ECO:0000256" key="4">
    <source>
        <dbReference type="ARBA" id="ARBA00022692"/>
    </source>
</evidence>
<evidence type="ECO:0000256" key="7">
    <source>
        <dbReference type="SAM" id="Phobius"/>
    </source>
</evidence>
<accession>A0ABW3WSU7</accession>
<feature type="domain" description="Concentrative nucleoside transporter N-terminal" evidence="9">
    <location>
        <begin position="44"/>
        <end position="117"/>
    </location>
</feature>
<evidence type="ECO:0000256" key="6">
    <source>
        <dbReference type="ARBA" id="ARBA00023136"/>
    </source>
</evidence>
<dbReference type="Proteomes" id="UP001597241">
    <property type="component" value="Unassembled WGS sequence"/>
</dbReference>
<keyword evidence="3" id="KW-1003">Cell membrane</keyword>
<name>A0ABW3WSU7_9FLAO</name>
<gene>
    <name evidence="12" type="ORF">ACFQ5N_12985</name>
</gene>
<evidence type="ECO:0000256" key="5">
    <source>
        <dbReference type="ARBA" id="ARBA00022989"/>
    </source>
</evidence>
<proteinExistence type="inferred from homology"/>
<evidence type="ECO:0000259" key="9">
    <source>
        <dbReference type="Pfam" id="PF01773"/>
    </source>
</evidence>
<keyword evidence="8" id="KW-0732">Signal</keyword>
<feature type="transmembrane region" description="Helical" evidence="7">
    <location>
        <begin position="237"/>
        <end position="255"/>
    </location>
</feature>
<feature type="transmembrane region" description="Helical" evidence="7">
    <location>
        <begin position="339"/>
        <end position="356"/>
    </location>
</feature>
<evidence type="ECO:0000256" key="2">
    <source>
        <dbReference type="ARBA" id="ARBA00009033"/>
    </source>
</evidence>
<evidence type="ECO:0000256" key="1">
    <source>
        <dbReference type="ARBA" id="ARBA00004651"/>
    </source>
</evidence>
<keyword evidence="5 7" id="KW-1133">Transmembrane helix</keyword>
<evidence type="ECO:0000256" key="8">
    <source>
        <dbReference type="SAM" id="SignalP"/>
    </source>
</evidence>
<dbReference type="InterPro" id="IPR011657">
    <property type="entry name" value="CNT_C_dom"/>
</dbReference>
<feature type="domain" description="Concentrative nucleoside transporter C-terminal" evidence="10">
    <location>
        <begin position="240"/>
        <end position="460"/>
    </location>
</feature>
<dbReference type="Pfam" id="PF07670">
    <property type="entry name" value="Gate"/>
    <property type="match status" value="1"/>
</dbReference>
<evidence type="ECO:0000313" key="13">
    <source>
        <dbReference type="Proteomes" id="UP001597241"/>
    </source>
</evidence>
<dbReference type="InterPro" id="IPR002668">
    <property type="entry name" value="CNT_N_dom"/>
</dbReference>
<feature type="transmembrane region" description="Helical" evidence="7">
    <location>
        <begin position="203"/>
        <end position="225"/>
    </location>
</feature>
<evidence type="ECO:0000313" key="12">
    <source>
        <dbReference type="EMBL" id="MFD1294751.1"/>
    </source>
</evidence>
<organism evidence="12 13">
    <name type="scientific">Lutibacter holmesii</name>
    <dbReference type="NCBI Taxonomy" id="1137985"/>
    <lineage>
        <taxon>Bacteria</taxon>
        <taxon>Pseudomonadati</taxon>
        <taxon>Bacteroidota</taxon>
        <taxon>Flavobacteriia</taxon>
        <taxon>Flavobacteriales</taxon>
        <taxon>Flavobacteriaceae</taxon>
        <taxon>Lutibacter</taxon>
    </lineage>
</organism>
<feature type="transmembrane region" description="Helical" evidence="7">
    <location>
        <begin position="403"/>
        <end position="423"/>
    </location>
</feature>
<keyword evidence="6 7" id="KW-0472">Membrane</keyword>
<feature type="transmembrane region" description="Helical" evidence="7">
    <location>
        <begin position="444"/>
        <end position="463"/>
    </location>
</feature>